<dbReference type="InterPro" id="IPR027795">
    <property type="entry name" value="CASTOR_ACT_dom"/>
</dbReference>
<feature type="compositionally biased region" description="Pro residues" evidence="1">
    <location>
        <begin position="210"/>
        <end position="219"/>
    </location>
</feature>
<dbReference type="Pfam" id="PF13840">
    <property type="entry name" value="ACT_7"/>
    <property type="match status" value="1"/>
</dbReference>
<accession>A0AA39Z384</accession>
<evidence type="ECO:0000313" key="3">
    <source>
        <dbReference type="EMBL" id="KAK0663328.1"/>
    </source>
</evidence>
<reference evidence="3" key="1">
    <citation type="submission" date="2023-06" db="EMBL/GenBank/DDBJ databases">
        <title>Multi-omics analyses reveal the molecular pathogenesis toolkit of Lasiodiplodia hormozganensis, a cross-kingdom pathogen.</title>
        <authorList>
            <person name="Felix C."/>
            <person name="Meneses R."/>
            <person name="Goncalves M.F.M."/>
            <person name="Tilleman L."/>
            <person name="Duarte A.S."/>
            <person name="Jorrin-Novo J.V."/>
            <person name="Van De Peer Y."/>
            <person name="Deforce D."/>
            <person name="Van Nieuwerburgh F."/>
            <person name="Esteves A.C."/>
            <person name="Alves A."/>
        </authorList>
    </citation>
    <scope>NUCLEOTIDE SEQUENCE</scope>
    <source>
        <strain evidence="3">CBS 339.90</strain>
    </source>
</reference>
<dbReference type="InterPro" id="IPR045865">
    <property type="entry name" value="ACT-like_dom_sf"/>
</dbReference>
<dbReference type="PANTHER" id="PTHR31131:SF6">
    <property type="entry name" value="CASTOR ACT DOMAIN-CONTAINING PROTEIN"/>
    <property type="match status" value="1"/>
</dbReference>
<dbReference type="EMBL" id="JAUJDW010000004">
    <property type="protein sequence ID" value="KAK0663328.1"/>
    <property type="molecule type" value="Genomic_DNA"/>
</dbReference>
<evidence type="ECO:0000256" key="1">
    <source>
        <dbReference type="SAM" id="MobiDB-lite"/>
    </source>
</evidence>
<dbReference type="Proteomes" id="UP001175001">
    <property type="component" value="Unassembled WGS sequence"/>
</dbReference>
<dbReference type="PANTHER" id="PTHR31131">
    <property type="entry name" value="CHROMOSOME 1, WHOLE GENOME SHOTGUN SEQUENCE"/>
    <property type="match status" value="1"/>
</dbReference>
<dbReference type="GO" id="GO:0006520">
    <property type="term" value="P:amino acid metabolic process"/>
    <property type="evidence" value="ECO:0007669"/>
    <property type="project" value="UniProtKB-ARBA"/>
</dbReference>
<dbReference type="Gene3D" id="3.30.2130.10">
    <property type="entry name" value="VC0802-like"/>
    <property type="match status" value="2"/>
</dbReference>
<proteinExistence type="predicted"/>
<sequence>MDSSMTLLNAHIQFLDTQLALIHIPLHLYSNFLQPILQLLLPSSRPGSSDSASTNGSSAPRSKKSWAYEHPFTNISVTPVECSIACSREMAEDLFTPVRDSLDPSSRDQVSITNEDYIVMQVDGEGLDAGQRVLELTSPLAMAGISIFFITTYFSDYILVPVRARGQVIKALEDRGFAFEQTTSSYVNPIANSFNTHTRNKSSSSSFECLPPPPGTPPPASIHELQTRTFSLLKRRNIVFAVDPSIQLVQCAGSKDSASARPASGGVLNGSSLAGRGNQPSVEDTLHLGLVKCLISAPRPNFLSLTLTDTEPASILLEKRLLPNFAPDVLLGSKEDVLVPITLDLRDLPLESTGIVCGVAGRLVGGTSGFGGFEGEGSDAVEMSYLSTARAGTVMVGEEELERAMAALKGADEQME</sequence>
<comment type="caution">
    <text evidence="3">The sequence shown here is derived from an EMBL/GenBank/DDBJ whole genome shotgun (WGS) entry which is preliminary data.</text>
</comment>
<feature type="region of interest" description="Disordered" evidence="1">
    <location>
        <begin position="197"/>
        <end position="219"/>
    </location>
</feature>
<keyword evidence="4" id="KW-1185">Reference proteome</keyword>
<evidence type="ECO:0000313" key="4">
    <source>
        <dbReference type="Proteomes" id="UP001175001"/>
    </source>
</evidence>
<dbReference type="AlphaFoldDB" id="A0AA39Z384"/>
<dbReference type="SUPFAM" id="SSF55021">
    <property type="entry name" value="ACT-like"/>
    <property type="match status" value="1"/>
</dbReference>
<organism evidence="3 4">
    <name type="scientific">Lasiodiplodia hormozganensis</name>
    <dbReference type="NCBI Taxonomy" id="869390"/>
    <lineage>
        <taxon>Eukaryota</taxon>
        <taxon>Fungi</taxon>
        <taxon>Dikarya</taxon>
        <taxon>Ascomycota</taxon>
        <taxon>Pezizomycotina</taxon>
        <taxon>Dothideomycetes</taxon>
        <taxon>Dothideomycetes incertae sedis</taxon>
        <taxon>Botryosphaeriales</taxon>
        <taxon>Botryosphaeriaceae</taxon>
        <taxon>Lasiodiplodia</taxon>
    </lineage>
</organism>
<protein>
    <recommendedName>
        <fullName evidence="2">CASTOR ACT domain-containing protein</fullName>
    </recommendedName>
</protein>
<gene>
    <name evidence="3" type="ORF">DIS24_g1217</name>
</gene>
<dbReference type="GO" id="GO:0046394">
    <property type="term" value="P:carboxylic acid biosynthetic process"/>
    <property type="evidence" value="ECO:0007669"/>
    <property type="project" value="UniProtKB-ARBA"/>
</dbReference>
<evidence type="ECO:0000259" key="2">
    <source>
        <dbReference type="Pfam" id="PF13840"/>
    </source>
</evidence>
<feature type="domain" description="CASTOR ACT" evidence="2">
    <location>
        <begin position="114"/>
        <end position="174"/>
    </location>
</feature>
<feature type="compositionally biased region" description="Polar residues" evidence="1">
    <location>
        <begin position="197"/>
        <end position="207"/>
    </location>
</feature>
<dbReference type="InterPro" id="IPR051719">
    <property type="entry name" value="CASTOR_mTORC1"/>
</dbReference>
<name>A0AA39Z384_9PEZI</name>